<dbReference type="AlphaFoldDB" id="A0A0C9XJ18"/>
<reference evidence="2" key="2">
    <citation type="submission" date="2015-01" db="EMBL/GenBank/DDBJ databases">
        <title>Evolutionary Origins and Diversification of the Mycorrhizal Mutualists.</title>
        <authorList>
            <consortium name="DOE Joint Genome Institute"/>
            <consortium name="Mycorrhizal Genomics Consortium"/>
            <person name="Kohler A."/>
            <person name="Kuo A."/>
            <person name="Nagy L.G."/>
            <person name="Floudas D."/>
            <person name="Copeland A."/>
            <person name="Barry K.W."/>
            <person name="Cichocki N."/>
            <person name="Veneault-Fourrey C."/>
            <person name="LaButti K."/>
            <person name="Lindquist E.A."/>
            <person name="Lipzen A."/>
            <person name="Lundell T."/>
            <person name="Morin E."/>
            <person name="Murat C."/>
            <person name="Riley R."/>
            <person name="Ohm R."/>
            <person name="Sun H."/>
            <person name="Tunlid A."/>
            <person name="Henrissat B."/>
            <person name="Grigoriev I.V."/>
            <person name="Hibbett D.S."/>
            <person name="Martin F."/>
        </authorList>
    </citation>
    <scope>NUCLEOTIDE SEQUENCE [LARGE SCALE GENOMIC DNA]</scope>
    <source>
        <strain evidence="2">LaAM-08-1</strain>
    </source>
</reference>
<dbReference type="Proteomes" id="UP000054477">
    <property type="component" value="Unassembled WGS sequence"/>
</dbReference>
<dbReference type="EMBL" id="KN838564">
    <property type="protein sequence ID" value="KIK05001.1"/>
    <property type="molecule type" value="Genomic_DNA"/>
</dbReference>
<keyword evidence="2" id="KW-1185">Reference proteome</keyword>
<accession>A0A0C9XJ18</accession>
<protein>
    <submittedName>
        <fullName evidence="1">Uncharacterized protein</fullName>
    </submittedName>
</protein>
<evidence type="ECO:0000313" key="1">
    <source>
        <dbReference type="EMBL" id="KIK05001.1"/>
    </source>
</evidence>
<dbReference type="HOGENOM" id="CLU_2831562_0_0_1"/>
<sequence length="66" mass="7426">MKAVDPLSPSRPEWTTVSVSSFHVMRECRDRKDLTEIPGASGEEKEVTEWLRMQGVERMGAIGSFS</sequence>
<reference evidence="1 2" key="1">
    <citation type="submission" date="2014-04" db="EMBL/GenBank/DDBJ databases">
        <authorList>
            <consortium name="DOE Joint Genome Institute"/>
            <person name="Kuo A."/>
            <person name="Kohler A."/>
            <person name="Nagy L.G."/>
            <person name="Floudas D."/>
            <person name="Copeland A."/>
            <person name="Barry K.W."/>
            <person name="Cichocki N."/>
            <person name="Veneault-Fourrey C."/>
            <person name="LaButti K."/>
            <person name="Lindquist E.A."/>
            <person name="Lipzen A."/>
            <person name="Lundell T."/>
            <person name="Morin E."/>
            <person name="Murat C."/>
            <person name="Sun H."/>
            <person name="Tunlid A."/>
            <person name="Henrissat B."/>
            <person name="Grigoriev I.V."/>
            <person name="Hibbett D.S."/>
            <person name="Martin F."/>
            <person name="Nordberg H.P."/>
            <person name="Cantor M.N."/>
            <person name="Hua S.X."/>
        </authorList>
    </citation>
    <scope>NUCLEOTIDE SEQUENCE [LARGE SCALE GENOMIC DNA]</scope>
    <source>
        <strain evidence="1 2">LaAM-08-1</strain>
    </source>
</reference>
<name>A0A0C9XJ18_9AGAR</name>
<evidence type="ECO:0000313" key="2">
    <source>
        <dbReference type="Proteomes" id="UP000054477"/>
    </source>
</evidence>
<proteinExistence type="predicted"/>
<gene>
    <name evidence="1" type="ORF">K443DRAFT_379119</name>
</gene>
<organism evidence="1 2">
    <name type="scientific">Laccaria amethystina LaAM-08-1</name>
    <dbReference type="NCBI Taxonomy" id="1095629"/>
    <lineage>
        <taxon>Eukaryota</taxon>
        <taxon>Fungi</taxon>
        <taxon>Dikarya</taxon>
        <taxon>Basidiomycota</taxon>
        <taxon>Agaricomycotina</taxon>
        <taxon>Agaricomycetes</taxon>
        <taxon>Agaricomycetidae</taxon>
        <taxon>Agaricales</taxon>
        <taxon>Agaricineae</taxon>
        <taxon>Hydnangiaceae</taxon>
        <taxon>Laccaria</taxon>
    </lineage>
</organism>